<proteinExistence type="predicted"/>
<keyword evidence="1" id="KW-0812">Transmembrane</keyword>
<accession>A0A7T2RPQ5</accession>
<dbReference type="EMBL" id="CP065662">
    <property type="protein sequence ID" value="QPS01116.1"/>
    <property type="molecule type" value="Genomic_DNA"/>
</dbReference>
<dbReference type="Proteomes" id="UP000594771">
    <property type="component" value="Chromosome"/>
</dbReference>
<reference evidence="3 4" key="1">
    <citation type="submission" date="2020-12" db="EMBL/GenBank/DDBJ databases">
        <title>FDA dAtabase for Regulatory Grade micrObial Sequences (FDA-ARGOS): Supporting development and validation of Infectious Disease Dx tests.</title>
        <authorList>
            <person name="Sproer C."/>
            <person name="Gronow S."/>
            <person name="Severitt S."/>
            <person name="Schroder I."/>
            <person name="Tallon L."/>
            <person name="Sadzewicz L."/>
            <person name="Zhao X."/>
            <person name="Boylan J."/>
            <person name="Ott S."/>
            <person name="Bowen H."/>
            <person name="Vavikolanu K."/>
            <person name="Mehta A."/>
            <person name="Aluvathingal J."/>
            <person name="Nadendla S."/>
            <person name="Lowell S."/>
            <person name="Myers T."/>
            <person name="Yan Y."/>
            <person name="Sichtig H."/>
        </authorList>
    </citation>
    <scope>NUCLEOTIDE SEQUENCE [LARGE SCALE GENOMIC DNA]</scope>
    <source>
        <strain evidence="3 4">FDAARGOS_911</strain>
    </source>
</reference>
<dbReference type="AlphaFoldDB" id="A0A7T2RPQ5"/>
<gene>
    <name evidence="3" type="ORF">I6G68_07045</name>
    <name evidence="2" type="ORF">ODY43_03435</name>
</gene>
<dbReference type="Proteomes" id="UP001069145">
    <property type="component" value="Unassembled WGS sequence"/>
</dbReference>
<keyword evidence="5" id="KW-1185">Reference proteome</keyword>
<evidence type="ECO:0000313" key="3">
    <source>
        <dbReference type="EMBL" id="QPS01116.1"/>
    </source>
</evidence>
<evidence type="ECO:0000256" key="1">
    <source>
        <dbReference type="SAM" id="Phobius"/>
    </source>
</evidence>
<keyword evidence="1" id="KW-1133">Transmembrane helix</keyword>
<organism evidence="3 4">
    <name type="scientific">Aerococcus urinae</name>
    <dbReference type="NCBI Taxonomy" id="1376"/>
    <lineage>
        <taxon>Bacteria</taxon>
        <taxon>Bacillati</taxon>
        <taxon>Bacillota</taxon>
        <taxon>Bacilli</taxon>
        <taxon>Lactobacillales</taxon>
        <taxon>Aerococcaceae</taxon>
        <taxon>Aerococcus</taxon>
    </lineage>
</organism>
<feature type="transmembrane region" description="Helical" evidence="1">
    <location>
        <begin position="6"/>
        <end position="23"/>
    </location>
</feature>
<evidence type="ECO:0000313" key="5">
    <source>
        <dbReference type="Proteomes" id="UP001069145"/>
    </source>
</evidence>
<keyword evidence="1" id="KW-0472">Membrane</keyword>
<evidence type="ECO:0000313" key="4">
    <source>
        <dbReference type="Proteomes" id="UP000594771"/>
    </source>
</evidence>
<reference evidence="2" key="2">
    <citation type="submission" date="2022-09" db="EMBL/GenBank/DDBJ databases">
        <title>Aerococcus urinae taxonomy study.</title>
        <authorList>
            <person name="Christensen J."/>
            <person name="Senneby E."/>
        </authorList>
    </citation>
    <scope>NUCLEOTIDE SEQUENCE</scope>
    <source>
        <strain evidence="2">NLD-066-U95</strain>
    </source>
</reference>
<dbReference type="RefSeq" id="WP_156417363.1">
    <property type="nucleotide sequence ID" value="NZ_CAJHLF010000003.1"/>
</dbReference>
<sequence length="49" mass="5486">MYFSTGDIATLFISILFLVAGIVHQMMAVERLTEENAKIKNILNSSVQK</sequence>
<protein>
    <submittedName>
        <fullName evidence="3">Uncharacterized protein</fullName>
    </submittedName>
</protein>
<evidence type="ECO:0000313" key="2">
    <source>
        <dbReference type="EMBL" id="MCY3053033.1"/>
    </source>
</evidence>
<dbReference type="EMBL" id="JAOTML010000003">
    <property type="protein sequence ID" value="MCY3053033.1"/>
    <property type="molecule type" value="Genomic_DNA"/>
</dbReference>
<dbReference type="GeneID" id="43502051"/>
<name>A0A7T2RPQ5_9LACT</name>